<organism evidence="2">
    <name type="scientific">uncultured Oceanospirillales bacterium HF4000_21D01</name>
    <dbReference type="NCBI Taxonomy" id="723624"/>
    <lineage>
        <taxon>Bacteria</taxon>
        <taxon>Pseudomonadati</taxon>
        <taxon>Pseudomonadota</taxon>
        <taxon>Gammaproteobacteria</taxon>
        <taxon>Oceanospirillales</taxon>
        <taxon>environmental samples</taxon>
    </lineage>
</organism>
<keyword evidence="1" id="KW-0812">Transmembrane</keyword>
<name>E7C8B8_9GAMM</name>
<evidence type="ECO:0000256" key="1">
    <source>
        <dbReference type="SAM" id="Phobius"/>
    </source>
</evidence>
<dbReference type="AlphaFoldDB" id="E7C8B8"/>
<feature type="transmembrane region" description="Helical" evidence="1">
    <location>
        <begin position="6"/>
        <end position="29"/>
    </location>
</feature>
<evidence type="ECO:0000313" key="2">
    <source>
        <dbReference type="EMBL" id="ADI23692.1"/>
    </source>
</evidence>
<proteinExistence type="predicted"/>
<accession>E7C8B8</accession>
<sequence length="102" mass="12351">MDIIIIFLVIAGIILALLLALEVLDRFYLRARREKRVERRNKEVAEEMRVRREKFYEAWESRSYKDRPLFDDSWVEGAEREHPTEHDESDDIEMVKAIKEKE</sequence>
<protein>
    <submittedName>
        <fullName evidence="2">Uncharacterized protein</fullName>
    </submittedName>
</protein>
<keyword evidence="1" id="KW-0472">Membrane</keyword>
<keyword evidence="1" id="KW-1133">Transmembrane helix</keyword>
<reference evidence="2" key="1">
    <citation type="submission" date="2010-01" db="EMBL/GenBank/DDBJ databases">
        <title>Genome fragments of uncultured bacteria from the North Pacific subtropical Gyre.</title>
        <authorList>
            <person name="Pham V.D."/>
            <person name="Delong E.F."/>
        </authorList>
    </citation>
    <scope>NUCLEOTIDE SEQUENCE</scope>
</reference>
<dbReference type="EMBL" id="GU568021">
    <property type="protein sequence ID" value="ADI23692.1"/>
    <property type="molecule type" value="Genomic_DNA"/>
</dbReference>